<dbReference type="AlphaFoldDB" id="A0A4C1WBJ2"/>
<evidence type="ECO:0000313" key="3">
    <source>
        <dbReference type="Proteomes" id="UP000299102"/>
    </source>
</evidence>
<keyword evidence="1" id="KW-0732">Signal</keyword>
<evidence type="ECO:0000256" key="1">
    <source>
        <dbReference type="SAM" id="SignalP"/>
    </source>
</evidence>
<comment type="caution">
    <text evidence="2">The sequence shown here is derived from an EMBL/GenBank/DDBJ whole genome shotgun (WGS) entry which is preliminary data.</text>
</comment>
<feature type="chain" id="PRO_5020022107" description="Lipoprotein" evidence="1">
    <location>
        <begin position="20"/>
        <end position="193"/>
    </location>
</feature>
<proteinExistence type="predicted"/>
<accession>A0A4C1WBJ2</accession>
<keyword evidence="3" id="KW-1185">Reference proteome</keyword>
<feature type="signal peptide" evidence="1">
    <location>
        <begin position="1"/>
        <end position="19"/>
    </location>
</feature>
<evidence type="ECO:0008006" key="4">
    <source>
        <dbReference type="Google" id="ProtNLM"/>
    </source>
</evidence>
<organism evidence="2 3">
    <name type="scientific">Eumeta variegata</name>
    <name type="common">Bagworm moth</name>
    <name type="synonym">Eumeta japonica</name>
    <dbReference type="NCBI Taxonomy" id="151549"/>
    <lineage>
        <taxon>Eukaryota</taxon>
        <taxon>Metazoa</taxon>
        <taxon>Ecdysozoa</taxon>
        <taxon>Arthropoda</taxon>
        <taxon>Hexapoda</taxon>
        <taxon>Insecta</taxon>
        <taxon>Pterygota</taxon>
        <taxon>Neoptera</taxon>
        <taxon>Endopterygota</taxon>
        <taxon>Lepidoptera</taxon>
        <taxon>Glossata</taxon>
        <taxon>Ditrysia</taxon>
        <taxon>Tineoidea</taxon>
        <taxon>Psychidae</taxon>
        <taxon>Oiketicinae</taxon>
        <taxon>Eumeta</taxon>
    </lineage>
</organism>
<evidence type="ECO:0000313" key="2">
    <source>
        <dbReference type="EMBL" id="GBP48270.1"/>
    </source>
</evidence>
<dbReference type="OrthoDB" id="7367828at2759"/>
<protein>
    <recommendedName>
        <fullName evidence="4">Lipoprotein</fullName>
    </recommendedName>
</protein>
<dbReference type="EMBL" id="BGZK01000520">
    <property type="protein sequence ID" value="GBP48270.1"/>
    <property type="molecule type" value="Genomic_DNA"/>
</dbReference>
<dbReference type="Proteomes" id="UP000299102">
    <property type="component" value="Unassembled WGS sequence"/>
</dbReference>
<name>A0A4C1WBJ2_EUMVA</name>
<sequence>MIATALCLLALMFVGCGRTDDGKPLDYRDEIIRDISNTDKKILHRISVILENNKTLDQRDIALINRTAQNLGLDKSLLTRLSDLVESGNGHLKNGNGTAESSVLSELSKDVKARVSETYNSYVDSGMAYSEQPPRVGAVEESPDYASSVVLASDLLSLTSAIANVEEKSCREQGYRFLDGLLMNKRWALKSES</sequence>
<gene>
    <name evidence="2" type="ORF">EVAR_42990_1</name>
</gene>
<reference evidence="2 3" key="1">
    <citation type="journal article" date="2019" name="Commun. Biol.">
        <title>The bagworm genome reveals a unique fibroin gene that provides high tensile strength.</title>
        <authorList>
            <person name="Kono N."/>
            <person name="Nakamura H."/>
            <person name="Ohtoshi R."/>
            <person name="Tomita M."/>
            <person name="Numata K."/>
            <person name="Arakawa K."/>
        </authorList>
    </citation>
    <scope>NUCLEOTIDE SEQUENCE [LARGE SCALE GENOMIC DNA]</scope>
</reference>